<accession>A0A2K8YYJ5</accession>
<name>A0A2K8YYJ5_9BACT</name>
<dbReference type="OrthoDB" id="878045at2"/>
<evidence type="ECO:0000313" key="1">
    <source>
        <dbReference type="EMBL" id="AUD02713.1"/>
    </source>
</evidence>
<dbReference type="RefSeq" id="WP_100988430.1">
    <property type="nucleotide sequence ID" value="NZ_CP025096.1"/>
</dbReference>
<gene>
    <name evidence="1" type="ORF">CWM47_13220</name>
</gene>
<evidence type="ECO:0000313" key="2">
    <source>
        <dbReference type="Proteomes" id="UP000232883"/>
    </source>
</evidence>
<dbReference type="KEGG" id="spir:CWM47_13220"/>
<organism evidence="1 2">
    <name type="scientific">Spirosoma pollinicola</name>
    <dbReference type="NCBI Taxonomy" id="2057025"/>
    <lineage>
        <taxon>Bacteria</taxon>
        <taxon>Pseudomonadati</taxon>
        <taxon>Bacteroidota</taxon>
        <taxon>Cytophagia</taxon>
        <taxon>Cytophagales</taxon>
        <taxon>Cytophagaceae</taxon>
        <taxon>Spirosoma</taxon>
    </lineage>
</organism>
<keyword evidence="2" id="KW-1185">Reference proteome</keyword>
<dbReference type="Proteomes" id="UP000232883">
    <property type="component" value="Chromosome"/>
</dbReference>
<dbReference type="AlphaFoldDB" id="A0A2K8YYJ5"/>
<reference evidence="1 2" key="1">
    <citation type="submission" date="2017-11" db="EMBL/GenBank/DDBJ databases">
        <title>Taxonomic description and genome sequences of Spirosoma HA7 sp. nov., isolated from pollen microhabitat of Corylus avellana.</title>
        <authorList>
            <person name="Ambika Manirajan B."/>
            <person name="Suarez C."/>
            <person name="Ratering S."/>
            <person name="Geissler-Plaum R."/>
            <person name="Cardinale M."/>
            <person name="Sylvia S."/>
        </authorList>
    </citation>
    <scope>NUCLEOTIDE SEQUENCE [LARGE SCALE GENOMIC DNA]</scope>
    <source>
        <strain evidence="1 2">HA7</strain>
    </source>
</reference>
<protein>
    <recommendedName>
        <fullName evidence="3">DUF5004 domain-containing protein</fullName>
    </recommendedName>
</protein>
<sequence>MKVNLALLVSITFLFSRCSPNESLSPKINYDQASIELMQEIQPKIVGQWTLRQVNVKYQDFNYSQKQLKITKDTSFVDFATLSIIPTNEPRSSPVDLRRGEYDGTIQFGTKTYPIQFDLRSNAEWIYSEKGPQAFFSFSYKFPVGTRIPEAEERFLEDIGLMNDTFSLELSTNPKKMIWRGLNRGVNKIEMTRK</sequence>
<dbReference type="EMBL" id="CP025096">
    <property type="protein sequence ID" value="AUD02713.1"/>
    <property type="molecule type" value="Genomic_DNA"/>
</dbReference>
<evidence type="ECO:0008006" key="3">
    <source>
        <dbReference type="Google" id="ProtNLM"/>
    </source>
</evidence>
<proteinExistence type="predicted"/>